<feature type="active site" description="Nucleophile; for GATase activity" evidence="10">
    <location>
        <position position="2"/>
    </location>
</feature>
<dbReference type="GO" id="GO:0006487">
    <property type="term" value="P:protein N-linked glycosylation"/>
    <property type="evidence" value="ECO:0007669"/>
    <property type="project" value="TreeGrafter"/>
</dbReference>
<dbReference type="GO" id="GO:0006047">
    <property type="term" value="P:UDP-N-acetylglucosamine metabolic process"/>
    <property type="evidence" value="ECO:0007669"/>
    <property type="project" value="TreeGrafter"/>
</dbReference>
<dbReference type="RefSeq" id="WP_178931893.1">
    <property type="nucleotide sequence ID" value="NZ_JACBAZ010000002.1"/>
</dbReference>
<keyword evidence="8" id="KW-0677">Repeat</keyword>
<comment type="catalytic activity">
    <reaction evidence="1 10">
        <text>D-fructose 6-phosphate + L-glutamine = D-glucosamine 6-phosphate + L-glutamate</text>
        <dbReference type="Rhea" id="RHEA:13237"/>
        <dbReference type="ChEBI" id="CHEBI:29985"/>
        <dbReference type="ChEBI" id="CHEBI:58359"/>
        <dbReference type="ChEBI" id="CHEBI:58725"/>
        <dbReference type="ChEBI" id="CHEBI:61527"/>
        <dbReference type="EC" id="2.6.1.16"/>
    </reaction>
</comment>
<feature type="initiator methionine" description="Removed" evidence="10">
    <location>
        <position position="1"/>
    </location>
</feature>
<keyword evidence="9" id="KW-0315">Glutamine amidotransferase</keyword>
<dbReference type="PROSITE" id="PS51464">
    <property type="entry name" value="SIS"/>
    <property type="match status" value="2"/>
</dbReference>
<evidence type="ECO:0000256" key="7">
    <source>
        <dbReference type="ARBA" id="ARBA00022679"/>
    </source>
</evidence>
<dbReference type="Pfam" id="PF01380">
    <property type="entry name" value="SIS"/>
    <property type="match status" value="2"/>
</dbReference>
<dbReference type="GO" id="GO:0005829">
    <property type="term" value="C:cytosol"/>
    <property type="evidence" value="ECO:0007669"/>
    <property type="project" value="TreeGrafter"/>
</dbReference>
<dbReference type="InterPro" id="IPR001347">
    <property type="entry name" value="SIS_dom"/>
</dbReference>
<dbReference type="InterPro" id="IPR047084">
    <property type="entry name" value="GFAT_N"/>
</dbReference>
<evidence type="ECO:0000256" key="9">
    <source>
        <dbReference type="ARBA" id="ARBA00022962"/>
    </source>
</evidence>
<keyword evidence="14" id="KW-1185">Reference proteome</keyword>
<dbReference type="InterPro" id="IPR029055">
    <property type="entry name" value="Ntn_hydrolases_N"/>
</dbReference>
<evidence type="ECO:0000256" key="6">
    <source>
        <dbReference type="ARBA" id="ARBA00022576"/>
    </source>
</evidence>
<dbReference type="Proteomes" id="UP000557872">
    <property type="component" value="Unassembled WGS sequence"/>
</dbReference>
<dbReference type="Pfam" id="PF13522">
    <property type="entry name" value="GATase_6"/>
    <property type="match status" value="1"/>
</dbReference>
<reference evidence="13 14" key="1">
    <citation type="submission" date="2020-07" db="EMBL/GenBank/DDBJ databases">
        <title>Roseicoccus Jingziensis gen. nov., sp. nov., isolated from coastal seawater.</title>
        <authorList>
            <person name="Feng X."/>
        </authorList>
    </citation>
    <scope>NUCLEOTIDE SEQUENCE [LARGE SCALE GENOMIC DNA]</scope>
    <source>
        <strain evidence="13 14">N1E253</strain>
    </source>
</reference>
<evidence type="ECO:0000256" key="1">
    <source>
        <dbReference type="ARBA" id="ARBA00001031"/>
    </source>
</evidence>
<dbReference type="FunFam" id="3.40.50.10490:FF:000001">
    <property type="entry name" value="Glutamine--fructose-6-phosphate aminotransferase [isomerizing]"/>
    <property type="match status" value="1"/>
</dbReference>
<feature type="domain" description="SIS" evidence="12">
    <location>
        <begin position="292"/>
        <end position="431"/>
    </location>
</feature>
<dbReference type="Gene3D" id="3.60.20.10">
    <property type="entry name" value="Glutamine Phosphoribosylpyrophosphate, subunit 1, domain 1"/>
    <property type="match status" value="1"/>
</dbReference>
<evidence type="ECO:0000256" key="10">
    <source>
        <dbReference type="HAMAP-Rule" id="MF_00164"/>
    </source>
</evidence>
<dbReference type="CDD" id="cd05008">
    <property type="entry name" value="SIS_GlmS_GlmD_1"/>
    <property type="match status" value="1"/>
</dbReference>
<dbReference type="EMBL" id="JACBAZ010000002">
    <property type="protein sequence ID" value="NWK55376.1"/>
    <property type="molecule type" value="Genomic_DNA"/>
</dbReference>
<dbReference type="InterPro" id="IPR005855">
    <property type="entry name" value="GFAT"/>
</dbReference>
<dbReference type="PANTHER" id="PTHR10937">
    <property type="entry name" value="GLUCOSAMINE--FRUCTOSE-6-PHOSPHATE AMINOTRANSFERASE, ISOMERIZING"/>
    <property type="match status" value="1"/>
</dbReference>
<dbReference type="InterPro" id="IPR017932">
    <property type="entry name" value="GATase_2_dom"/>
</dbReference>
<keyword evidence="5 10" id="KW-0963">Cytoplasm</keyword>
<comment type="function">
    <text evidence="10">Catalyzes the first step in hexosamine metabolism, converting fructose-6P into glucosamine-6P using glutamine as a nitrogen source.</text>
</comment>
<accession>A0A851GD89</accession>
<dbReference type="Gene3D" id="3.40.50.10490">
    <property type="entry name" value="Glucose-6-phosphate isomerase like protein, domain 1"/>
    <property type="match status" value="2"/>
</dbReference>
<evidence type="ECO:0000313" key="14">
    <source>
        <dbReference type="Proteomes" id="UP000557872"/>
    </source>
</evidence>
<evidence type="ECO:0000256" key="2">
    <source>
        <dbReference type="ARBA" id="ARBA00004496"/>
    </source>
</evidence>
<evidence type="ECO:0000259" key="11">
    <source>
        <dbReference type="PROSITE" id="PS51278"/>
    </source>
</evidence>
<feature type="domain" description="SIS" evidence="12">
    <location>
        <begin position="463"/>
        <end position="604"/>
    </location>
</feature>
<dbReference type="GO" id="GO:0006002">
    <property type="term" value="P:fructose 6-phosphate metabolic process"/>
    <property type="evidence" value="ECO:0007669"/>
    <property type="project" value="TreeGrafter"/>
</dbReference>
<dbReference type="CDD" id="cd00714">
    <property type="entry name" value="GFAT"/>
    <property type="match status" value="1"/>
</dbReference>
<evidence type="ECO:0000256" key="5">
    <source>
        <dbReference type="ARBA" id="ARBA00022490"/>
    </source>
</evidence>
<keyword evidence="7 10" id="KW-0808">Transferase</keyword>
<dbReference type="InterPro" id="IPR035466">
    <property type="entry name" value="GlmS/AgaS_SIS"/>
</dbReference>
<comment type="subcellular location">
    <subcellularLocation>
        <location evidence="2 10">Cytoplasm</location>
    </subcellularLocation>
</comment>
<evidence type="ECO:0000256" key="4">
    <source>
        <dbReference type="ARBA" id="ARBA00016090"/>
    </source>
</evidence>
<dbReference type="AlphaFoldDB" id="A0A851GD89"/>
<dbReference type="CDD" id="cd05009">
    <property type="entry name" value="SIS_GlmS_GlmD_2"/>
    <property type="match status" value="1"/>
</dbReference>
<dbReference type="PROSITE" id="PS51278">
    <property type="entry name" value="GATASE_TYPE_2"/>
    <property type="match status" value="1"/>
</dbReference>
<evidence type="ECO:0000259" key="12">
    <source>
        <dbReference type="PROSITE" id="PS51464"/>
    </source>
</evidence>
<comment type="caution">
    <text evidence="13">The sequence shown here is derived from an EMBL/GenBank/DDBJ whole genome shotgun (WGS) entry which is preliminary data.</text>
</comment>
<protein>
    <recommendedName>
        <fullName evidence="4 10">Glutamine--fructose-6-phosphate aminotransferase [isomerizing]</fullName>
        <ecNumber evidence="3 10">2.6.1.16</ecNumber>
    </recommendedName>
    <alternativeName>
        <fullName evidence="10">D-fructose-6-phosphate amidotransferase</fullName>
    </alternativeName>
    <alternativeName>
        <fullName evidence="10">GFAT</fullName>
    </alternativeName>
    <alternativeName>
        <fullName evidence="10">Glucosamine-6-phosphate synthase</fullName>
    </alternativeName>
    <alternativeName>
        <fullName evidence="10">Hexosephosphate aminotransferase</fullName>
    </alternativeName>
    <alternativeName>
        <fullName evidence="10">L-glutamine--D-fructose-6-phosphate amidotransferase</fullName>
    </alternativeName>
</protein>
<dbReference type="InterPro" id="IPR046348">
    <property type="entry name" value="SIS_dom_sf"/>
</dbReference>
<dbReference type="GO" id="GO:0004360">
    <property type="term" value="F:glutamine-fructose-6-phosphate transaminase (isomerizing) activity"/>
    <property type="evidence" value="ECO:0007669"/>
    <property type="project" value="UniProtKB-UniRule"/>
</dbReference>
<dbReference type="PANTHER" id="PTHR10937:SF0">
    <property type="entry name" value="GLUTAMINE--FRUCTOSE-6-PHOSPHATE TRANSAMINASE (ISOMERIZING)"/>
    <property type="match status" value="1"/>
</dbReference>
<sequence length="614" mass="65934">MCGIVGYTGKRAAMPVLISGLKKLEYRGYDSAGVALASNEEIFIRKQSGKVSGLSELIEQDEQLSRLNQAKSGIAHTRWATHGPPTTDNAHPHQGPKRKIALVHNGIIENHNALRDRLKAEGNSFSSQTDSEVLAHLIEHHYNGEDLLGAVTAALKEVEGTFGITCMAVDRPGVLIVARRGSPIVIGLGKDETIIASDASAIITHTRQAIYLDDDDIARIEGSQVDIRSLGAGTVTRTPAEIDWSPDAAEKGGYEHYMLKEVFEQPEAIRNTIRGRIDTTRGTAILSGLNLSPRELVDIRRLLVVGCGTSMNAGLIGEYAVEDFAGIPAEVEQAAEFRYRNPIVGSRDMVLAISQSGETADTLAAVREAVDKGSLVAALVNVVGSTIARETGRGIYLHAGPEISVASTKAFTSQVSVLLMVALKLARAHRLSRENGIQIARAIEAIPSLVEAVLANNDEIAKVAAEYAHYDNAFYIGRGYMYPVALEGALKLKEISYIHAEGYHSAELKHGPIALLEESMPVIALLNNGPGQDKSLGNVAECKARSAPVLGVITKGNEEARKACDHVIEIPECPHYTAVIPAAVALQLFAYHVARIRGCAIDQPRNLAKSVTVE</sequence>
<feature type="active site" description="For Fru-6P isomerization activity" evidence="10">
    <location>
        <position position="609"/>
    </location>
</feature>
<name>A0A851GD89_9BACT</name>
<feature type="domain" description="Glutamine amidotransferase type-2" evidence="11">
    <location>
        <begin position="2"/>
        <end position="223"/>
    </location>
</feature>
<dbReference type="FunFam" id="3.60.20.10:FF:000006">
    <property type="entry name" value="Glutamine--fructose-6-phosphate aminotransferase [isomerizing]"/>
    <property type="match status" value="1"/>
</dbReference>
<dbReference type="NCBIfam" id="NF001484">
    <property type="entry name" value="PRK00331.1"/>
    <property type="match status" value="1"/>
</dbReference>
<keyword evidence="6 10" id="KW-0032">Aminotransferase</keyword>
<evidence type="ECO:0000313" key="13">
    <source>
        <dbReference type="EMBL" id="NWK55376.1"/>
    </source>
</evidence>
<dbReference type="NCBIfam" id="TIGR01135">
    <property type="entry name" value="glmS"/>
    <property type="match status" value="1"/>
</dbReference>
<comment type="subunit">
    <text evidence="10">Homodimer.</text>
</comment>
<dbReference type="SUPFAM" id="SSF53697">
    <property type="entry name" value="SIS domain"/>
    <property type="match status" value="1"/>
</dbReference>
<evidence type="ECO:0000256" key="3">
    <source>
        <dbReference type="ARBA" id="ARBA00012916"/>
    </source>
</evidence>
<dbReference type="SUPFAM" id="SSF56235">
    <property type="entry name" value="N-terminal nucleophile aminohydrolases (Ntn hydrolases)"/>
    <property type="match status" value="1"/>
</dbReference>
<gene>
    <name evidence="10 13" type="primary">glmS</name>
    <name evidence="13" type="ORF">HW115_07120</name>
</gene>
<dbReference type="GO" id="GO:0097367">
    <property type="term" value="F:carbohydrate derivative binding"/>
    <property type="evidence" value="ECO:0007669"/>
    <property type="project" value="InterPro"/>
</dbReference>
<dbReference type="GO" id="GO:0005975">
    <property type="term" value="P:carbohydrate metabolic process"/>
    <property type="evidence" value="ECO:0007669"/>
    <property type="project" value="UniProtKB-UniRule"/>
</dbReference>
<dbReference type="HAMAP" id="MF_00164">
    <property type="entry name" value="GlmS"/>
    <property type="match status" value="1"/>
</dbReference>
<organism evidence="13 14">
    <name type="scientific">Oceaniferula marina</name>
    <dbReference type="NCBI Taxonomy" id="2748318"/>
    <lineage>
        <taxon>Bacteria</taxon>
        <taxon>Pseudomonadati</taxon>
        <taxon>Verrucomicrobiota</taxon>
        <taxon>Verrucomicrobiia</taxon>
        <taxon>Verrucomicrobiales</taxon>
        <taxon>Verrucomicrobiaceae</taxon>
        <taxon>Oceaniferula</taxon>
    </lineage>
</organism>
<evidence type="ECO:0000256" key="8">
    <source>
        <dbReference type="ARBA" id="ARBA00022737"/>
    </source>
</evidence>
<dbReference type="EC" id="2.6.1.16" evidence="3 10"/>
<dbReference type="InterPro" id="IPR035490">
    <property type="entry name" value="GlmS/FrlB_SIS"/>
</dbReference>
<proteinExistence type="inferred from homology"/>